<dbReference type="SUPFAM" id="SSF52096">
    <property type="entry name" value="ClpP/crotonase"/>
    <property type="match status" value="1"/>
</dbReference>
<keyword evidence="8" id="KW-0520">NAD</keyword>
<comment type="catalytic activity">
    <reaction evidence="12">
        <text>a (3S)-3-hydroxyacyl-CoA + NAD(+) = a 3-oxoacyl-CoA + NADH + H(+)</text>
        <dbReference type="Rhea" id="RHEA:22432"/>
        <dbReference type="ChEBI" id="CHEBI:15378"/>
        <dbReference type="ChEBI" id="CHEBI:57318"/>
        <dbReference type="ChEBI" id="CHEBI:57540"/>
        <dbReference type="ChEBI" id="CHEBI:57945"/>
        <dbReference type="ChEBI" id="CHEBI:90726"/>
        <dbReference type="EC" id="1.1.1.35"/>
    </reaction>
</comment>
<dbReference type="EMBL" id="CP036279">
    <property type="protein sequence ID" value="QDU62728.1"/>
    <property type="molecule type" value="Genomic_DNA"/>
</dbReference>
<dbReference type="UniPathway" id="UPA00659"/>
<organism evidence="16 17">
    <name type="scientific">Kolteria novifilia</name>
    <dbReference type="NCBI Taxonomy" id="2527975"/>
    <lineage>
        <taxon>Bacteria</taxon>
        <taxon>Pseudomonadati</taxon>
        <taxon>Planctomycetota</taxon>
        <taxon>Planctomycetia</taxon>
        <taxon>Kolteriales</taxon>
        <taxon>Kolteriaceae</taxon>
        <taxon>Kolteria</taxon>
    </lineage>
</organism>
<gene>
    <name evidence="16" type="primary">fadJ</name>
    <name evidence="16" type="ORF">Pan216_35980</name>
</gene>
<dbReference type="Gene3D" id="3.40.50.720">
    <property type="entry name" value="NAD(P)-binding Rossmann-like Domain"/>
    <property type="match status" value="1"/>
</dbReference>
<dbReference type="Pfam" id="PF00725">
    <property type="entry name" value="3HCDH"/>
    <property type="match status" value="1"/>
</dbReference>
<keyword evidence="9" id="KW-0443">Lipid metabolism</keyword>
<evidence type="ECO:0000256" key="7">
    <source>
        <dbReference type="ARBA" id="ARBA00023002"/>
    </source>
</evidence>
<dbReference type="FunFam" id="3.40.50.720:FF:000009">
    <property type="entry name" value="Fatty oxidation complex, alpha subunit"/>
    <property type="match status" value="1"/>
</dbReference>
<reference evidence="16 17" key="1">
    <citation type="submission" date="2019-02" db="EMBL/GenBank/DDBJ databases">
        <title>Deep-cultivation of Planctomycetes and their phenomic and genomic characterization uncovers novel biology.</title>
        <authorList>
            <person name="Wiegand S."/>
            <person name="Jogler M."/>
            <person name="Boedeker C."/>
            <person name="Pinto D."/>
            <person name="Vollmers J."/>
            <person name="Rivas-Marin E."/>
            <person name="Kohn T."/>
            <person name="Peeters S.H."/>
            <person name="Heuer A."/>
            <person name="Rast P."/>
            <person name="Oberbeckmann S."/>
            <person name="Bunk B."/>
            <person name="Jeske O."/>
            <person name="Meyerdierks A."/>
            <person name="Storesund J.E."/>
            <person name="Kallscheuer N."/>
            <person name="Luecker S."/>
            <person name="Lage O.M."/>
            <person name="Pohl T."/>
            <person name="Merkel B.J."/>
            <person name="Hornburger P."/>
            <person name="Mueller R.-W."/>
            <person name="Bruemmer F."/>
            <person name="Labrenz M."/>
            <person name="Spormann A.M."/>
            <person name="Op den Camp H."/>
            <person name="Overmann J."/>
            <person name="Amann R."/>
            <person name="Jetten M.S.M."/>
            <person name="Mascher T."/>
            <person name="Medema M.H."/>
            <person name="Devos D.P."/>
            <person name="Kaster A.-K."/>
            <person name="Ovreas L."/>
            <person name="Rohde M."/>
            <person name="Galperin M.Y."/>
            <person name="Jogler C."/>
        </authorList>
    </citation>
    <scope>NUCLEOTIDE SEQUENCE [LARGE SCALE GENOMIC DNA]</scope>
    <source>
        <strain evidence="16 17">Pan216</strain>
    </source>
</reference>
<evidence type="ECO:0000313" key="17">
    <source>
        <dbReference type="Proteomes" id="UP000317093"/>
    </source>
</evidence>
<keyword evidence="11" id="KW-0511">Multifunctional enzyme</keyword>
<accession>A0A518B6X2</accession>
<evidence type="ECO:0000256" key="9">
    <source>
        <dbReference type="ARBA" id="ARBA00023098"/>
    </source>
</evidence>
<dbReference type="InterPro" id="IPR029045">
    <property type="entry name" value="ClpP/crotonase-like_dom_sf"/>
</dbReference>
<dbReference type="GO" id="GO:0070403">
    <property type="term" value="F:NAD+ binding"/>
    <property type="evidence" value="ECO:0007669"/>
    <property type="project" value="InterPro"/>
</dbReference>
<dbReference type="PROSITE" id="PS00166">
    <property type="entry name" value="ENOYL_COA_HYDRATASE"/>
    <property type="match status" value="1"/>
</dbReference>
<feature type="domain" description="3-hydroxyacyl-CoA dehydrogenase C-terminal" evidence="14">
    <location>
        <begin position="488"/>
        <end position="568"/>
    </location>
</feature>
<dbReference type="RefSeq" id="WP_419192651.1">
    <property type="nucleotide sequence ID" value="NZ_CP036279.1"/>
</dbReference>
<keyword evidence="7" id="KW-0560">Oxidoreductase</keyword>
<keyword evidence="10" id="KW-0456">Lyase</keyword>
<feature type="domain" description="3-hydroxyacyl-CoA dehydrogenase NAD binding" evidence="15">
    <location>
        <begin position="312"/>
        <end position="485"/>
    </location>
</feature>
<dbReference type="InterPro" id="IPR008927">
    <property type="entry name" value="6-PGluconate_DH-like_C_sf"/>
</dbReference>
<dbReference type="GO" id="GO:0016509">
    <property type="term" value="F:long-chain (3S)-3-hydroxyacyl-CoA dehydrogenase (NAD+) activity"/>
    <property type="evidence" value="ECO:0007669"/>
    <property type="project" value="TreeGrafter"/>
</dbReference>
<evidence type="ECO:0000259" key="15">
    <source>
        <dbReference type="Pfam" id="PF02737"/>
    </source>
</evidence>
<evidence type="ECO:0000256" key="6">
    <source>
        <dbReference type="ARBA" id="ARBA00022963"/>
    </source>
</evidence>
<dbReference type="Gene3D" id="3.90.226.10">
    <property type="entry name" value="2-enoyl-CoA Hydratase, Chain A, domain 1"/>
    <property type="match status" value="1"/>
</dbReference>
<keyword evidence="17" id="KW-1185">Reference proteome</keyword>
<dbReference type="InterPro" id="IPR013328">
    <property type="entry name" value="6PGD_dom2"/>
</dbReference>
<name>A0A518B6X2_9BACT</name>
<dbReference type="InterPro" id="IPR050136">
    <property type="entry name" value="FA_oxidation_alpha_subunit"/>
</dbReference>
<evidence type="ECO:0000256" key="10">
    <source>
        <dbReference type="ARBA" id="ARBA00023239"/>
    </source>
</evidence>
<evidence type="ECO:0000256" key="3">
    <source>
        <dbReference type="ARBA" id="ARBA00008750"/>
    </source>
</evidence>
<dbReference type="CDD" id="cd06558">
    <property type="entry name" value="crotonase-like"/>
    <property type="match status" value="1"/>
</dbReference>
<comment type="pathway">
    <text evidence="1">Lipid metabolism; fatty acid beta-oxidation.</text>
</comment>
<dbReference type="KEGG" id="knv:Pan216_35980"/>
<dbReference type="GO" id="GO:0004300">
    <property type="term" value="F:enoyl-CoA hydratase activity"/>
    <property type="evidence" value="ECO:0007669"/>
    <property type="project" value="UniProtKB-EC"/>
</dbReference>
<dbReference type="InterPro" id="IPR036291">
    <property type="entry name" value="NAD(P)-bd_dom_sf"/>
</dbReference>
<dbReference type="Pfam" id="PF02737">
    <property type="entry name" value="3HCDH_N"/>
    <property type="match status" value="1"/>
</dbReference>
<comment type="similarity">
    <text evidence="3">In the N-terminal section; belongs to the enoyl-CoA hydratase/isomerase family.</text>
</comment>
<dbReference type="SUPFAM" id="SSF48179">
    <property type="entry name" value="6-phosphogluconate dehydrogenase C-terminal domain-like"/>
    <property type="match status" value="2"/>
</dbReference>
<evidence type="ECO:0000256" key="2">
    <source>
        <dbReference type="ARBA" id="ARBA00007005"/>
    </source>
</evidence>
<dbReference type="Proteomes" id="UP000317093">
    <property type="component" value="Chromosome"/>
</dbReference>
<dbReference type="InterPro" id="IPR001753">
    <property type="entry name" value="Enoyl-CoA_hydra/iso"/>
</dbReference>
<proteinExistence type="inferred from homology"/>
<dbReference type="SUPFAM" id="SSF51735">
    <property type="entry name" value="NAD(P)-binding Rossmann-fold domains"/>
    <property type="match status" value="1"/>
</dbReference>
<evidence type="ECO:0000259" key="14">
    <source>
        <dbReference type="Pfam" id="PF00725"/>
    </source>
</evidence>
<evidence type="ECO:0000256" key="13">
    <source>
        <dbReference type="RuleBase" id="RU003707"/>
    </source>
</evidence>
<sequence>MVSSWTLRRDTDGVRHLVLDVPGRSANALSRTILDELDAVLGELEEDRDAAGLVISSGKPNSFIVGADVDEIRSLAGPEDAREMSRHGQRVFARLESLQFPTVATVSGPCLGGGLELALACDYLLTDEHPKTLLGLPEVKLGLVPGWGGTVRLPKRVGLLKAIEMIPAGRRLNPAQAKKAGLADAVVSSGDDLLDRAKTLLREPPPRSPKPWSRRLLESRLVTPLIFFRAQFVAHAGGGRHYRAPHWAVVTIQRGFHASSDAGFEAENDACAHLAEEPTTRELIRLFVVTEELKRDHRRRIAAAGAKVLERIGIVGAGTMGAKLAIVAVKAGYDVTLQDVSQPQLERAREAFDRWVASERNRGRLAGDVAPRLTISDSIERLVDADLVIEAIVEDLAIKQALLGKLSSLVAPETILATNTSSFRVAEVMGGVEHPERTVGLHFFNPPDKTRLVEVVPAEATSDTTLATGLALAEKVGKTAVVTTDTSGFLANRLFVPYLNETGYLLTELKDPLMLDRTMKRFGFPMGPLRLTQLVGLGVAEKVLASFHEAYGERFAMAPAWKSLLDTGAGKPVASLLDSRERSLSDEAKQVLEGLPGTRSTLSKQEIIDRLTLAIINEAGRCLEEGVVERSDHVDLTMILAAGFPPFRGGPLQYGWSLGWSSVVETLDRLAESRPRYEPCDWLREQVKK</sequence>
<dbReference type="InterPro" id="IPR006176">
    <property type="entry name" value="3-OHacyl-CoA_DH_NAD-bd"/>
</dbReference>
<evidence type="ECO:0000256" key="8">
    <source>
        <dbReference type="ARBA" id="ARBA00023027"/>
    </source>
</evidence>
<dbReference type="AlphaFoldDB" id="A0A518B6X2"/>
<dbReference type="Pfam" id="PF00378">
    <property type="entry name" value="ECH_1"/>
    <property type="match status" value="1"/>
</dbReference>
<dbReference type="PANTHER" id="PTHR43612:SF3">
    <property type="entry name" value="TRIFUNCTIONAL ENZYME SUBUNIT ALPHA, MITOCHONDRIAL"/>
    <property type="match status" value="1"/>
</dbReference>
<dbReference type="GO" id="GO:0006635">
    <property type="term" value="P:fatty acid beta-oxidation"/>
    <property type="evidence" value="ECO:0007669"/>
    <property type="project" value="UniProtKB-UniPathway"/>
</dbReference>
<keyword evidence="5" id="KW-0276">Fatty acid metabolism</keyword>
<evidence type="ECO:0000313" key="16">
    <source>
        <dbReference type="EMBL" id="QDU62728.1"/>
    </source>
</evidence>
<dbReference type="Gene3D" id="1.10.1040.10">
    <property type="entry name" value="N-(1-d-carboxylethyl)-l-norvaline Dehydrogenase, domain 2"/>
    <property type="match status" value="2"/>
</dbReference>
<protein>
    <recommendedName>
        <fullName evidence="4">enoyl-CoA hydratase</fullName>
        <ecNumber evidence="4">4.2.1.17</ecNumber>
    </recommendedName>
</protein>
<evidence type="ECO:0000256" key="11">
    <source>
        <dbReference type="ARBA" id="ARBA00023268"/>
    </source>
</evidence>
<dbReference type="PANTHER" id="PTHR43612">
    <property type="entry name" value="TRIFUNCTIONAL ENZYME SUBUNIT ALPHA"/>
    <property type="match status" value="1"/>
</dbReference>
<evidence type="ECO:0000256" key="1">
    <source>
        <dbReference type="ARBA" id="ARBA00005005"/>
    </source>
</evidence>
<evidence type="ECO:0000256" key="5">
    <source>
        <dbReference type="ARBA" id="ARBA00022832"/>
    </source>
</evidence>
<comment type="similarity">
    <text evidence="2">In the central section; belongs to the 3-hydroxyacyl-CoA dehydrogenase family.</text>
</comment>
<evidence type="ECO:0000256" key="12">
    <source>
        <dbReference type="ARBA" id="ARBA00049556"/>
    </source>
</evidence>
<dbReference type="InterPro" id="IPR018376">
    <property type="entry name" value="Enoyl-CoA_hyd/isom_CS"/>
</dbReference>
<keyword evidence="6" id="KW-0442">Lipid degradation</keyword>
<dbReference type="EC" id="4.2.1.17" evidence="4"/>
<evidence type="ECO:0000256" key="4">
    <source>
        <dbReference type="ARBA" id="ARBA00012076"/>
    </source>
</evidence>
<dbReference type="InterPro" id="IPR006108">
    <property type="entry name" value="3HC_DH_C"/>
</dbReference>
<comment type="similarity">
    <text evidence="13">Belongs to the enoyl-CoA hydratase/isomerase family.</text>
</comment>